<reference evidence="4 5" key="1">
    <citation type="submission" date="2023-06" db="EMBL/GenBank/DDBJ databases">
        <authorList>
            <person name="Feng G."/>
            <person name="Li J."/>
            <person name="Zhu H."/>
        </authorList>
    </citation>
    <scope>NUCLEOTIDE SEQUENCE [LARGE SCALE GENOMIC DNA]</scope>
    <source>
        <strain evidence="4 5">RHCKG28</strain>
    </source>
</reference>
<dbReference type="InterPro" id="IPR042279">
    <property type="entry name" value="Pep_M60_3"/>
</dbReference>
<organism evidence="4 5">
    <name type="scientific">Curtobacterium caseinilyticum</name>
    <dbReference type="NCBI Taxonomy" id="3055137"/>
    <lineage>
        <taxon>Bacteria</taxon>
        <taxon>Bacillati</taxon>
        <taxon>Actinomycetota</taxon>
        <taxon>Actinomycetes</taxon>
        <taxon>Micrococcales</taxon>
        <taxon>Microbacteriaceae</taxon>
        <taxon>Curtobacterium</taxon>
    </lineage>
</organism>
<feature type="region of interest" description="Disordered" evidence="1">
    <location>
        <begin position="138"/>
        <end position="192"/>
    </location>
</feature>
<dbReference type="SMART" id="SM01276">
    <property type="entry name" value="M60-like"/>
    <property type="match status" value="1"/>
</dbReference>
<feature type="domain" description="Peptidase M60" evidence="3">
    <location>
        <begin position="231"/>
        <end position="538"/>
    </location>
</feature>
<dbReference type="Gene3D" id="1.10.390.30">
    <property type="entry name" value="Peptidase M60, enhancin-like domain 3"/>
    <property type="match status" value="1"/>
</dbReference>
<dbReference type="InterPro" id="IPR031161">
    <property type="entry name" value="Peptidase_M60_dom"/>
</dbReference>
<dbReference type="Proteomes" id="UP001236404">
    <property type="component" value="Unassembled WGS sequence"/>
</dbReference>
<accession>A0ABT7TNE2</accession>
<evidence type="ECO:0000313" key="4">
    <source>
        <dbReference type="EMBL" id="MDM7891108.1"/>
    </source>
</evidence>
<dbReference type="PROSITE" id="PS51723">
    <property type="entry name" value="PEPTIDASE_M60"/>
    <property type="match status" value="1"/>
</dbReference>
<dbReference type="Pfam" id="PF13402">
    <property type="entry name" value="Peptidase_M60"/>
    <property type="match status" value="1"/>
</dbReference>
<evidence type="ECO:0000256" key="2">
    <source>
        <dbReference type="SAM" id="SignalP"/>
    </source>
</evidence>
<feature type="compositionally biased region" description="Low complexity" evidence="1">
    <location>
        <begin position="176"/>
        <end position="187"/>
    </location>
</feature>
<keyword evidence="5" id="KW-1185">Reference proteome</keyword>
<gene>
    <name evidence="4" type="ORF">QUG93_05395</name>
</gene>
<evidence type="ECO:0000259" key="3">
    <source>
        <dbReference type="PROSITE" id="PS51723"/>
    </source>
</evidence>
<comment type="caution">
    <text evidence="4">The sequence shown here is derived from an EMBL/GenBank/DDBJ whole genome shotgun (WGS) entry which is preliminary data.</text>
</comment>
<dbReference type="Gene3D" id="2.60.120.1250">
    <property type="entry name" value="Peptidase M60, enhancin-like domain 1"/>
    <property type="match status" value="1"/>
</dbReference>
<feature type="chain" id="PRO_5047295860" evidence="2">
    <location>
        <begin position="37"/>
        <end position="614"/>
    </location>
</feature>
<feature type="compositionally biased region" description="Low complexity" evidence="1">
    <location>
        <begin position="157"/>
        <end position="169"/>
    </location>
</feature>
<feature type="signal peptide" evidence="2">
    <location>
        <begin position="1"/>
        <end position="36"/>
    </location>
</feature>
<dbReference type="RefSeq" id="WP_289472785.1">
    <property type="nucleotide sequence ID" value="NZ_JAUCMN010000003.1"/>
</dbReference>
<evidence type="ECO:0000313" key="5">
    <source>
        <dbReference type="Proteomes" id="UP001236404"/>
    </source>
</evidence>
<dbReference type="Gene3D" id="3.40.390.80">
    <property type="entry name" value="Peptidase M60, enhancin-like domain 2"/>
    <property type="match status" value="1"/>
</dbReference>
<proteinExistence type="predicted"/>
<keyword evidence="2" id="KW-0732">Signal</keyword>
<evidence type="ECO:0000256" key="1">
    <source>
        <dbReference type="SAM" id="MobiDB-lite"/>
    </source>
</evidence>
<dbReference type="EMBL" id="JAUCMN010000003">
    <property type="protein sequence ID" value="MDM7891108.1"/>
    <property type="molecule type" value="Genomic_DNA"/>
</dbReference>
<sequence>MTPSLPRSSAGRLGASGLVLASTVFGTVLVPATANAATDPALSASLQTTTLNDAVTEATFTVENHSEASQPVSITFDVPAGSVHNRADTRSSLSADGGRATLALHLPLSAGERVDMPLWLLNGAGARFEHCSIEGVPVTGCSAPDDGEGARTGTGTGTDEPGTGPEQTGADSGNEQPGAGSGSQQPGDADHDAAAHVQYPTVTHGHTDVPVAPLGAAADVQSQDGTQLARSDLRQAGRWIRRGQTFVVEVPDGVEHAQVGIGQYGGYSGINDCHDVGIRRFDLHPGTNTVTAPHDGLVSVIDTSTTDEGTLTVRGGYPVPTFIAGETDRAAFDRQLQDWSQSPFLQLIGERVQADVLRSETRYPTFDQNEEIIAGLDLDAKIGRWDDVIRVNERFWGAGRAAHRVHFATPSRFTTGTSGYAESHDGWIGFSTDHAKPHHLLDGDSTMPGERHVRQAIGRVFQQDVTRWKDASGRIDALTSVDLASLVIEERVNGRNWLDSWTDQVLQFREKPVEQREYSDLNPTVRSLVFDQLRRAYGDDFIAKVAARNQGPVLPGSQRDARRDFILAAANVAGRDLTPFFEQWGITVEPDLRPHLAEYPALETPIWDDFDALH</sequence>
<protein>
    <submittedName>
        <fullName evidence="4">M60 family metallopeptidase</fullName>
    </submittedName>
</protein>
<name>A0ABT7TNE2_9MICO</name>